<evidence type="ECO:0000313" key="2">
    <source>
        <dbReference type="EMBL" id="KAJ7710042.1"/>
    </source>
</evidence>
<sequence>MYKGATSSAASGSGGTDNTPPDNIADPPSPYSTPAGTTPTPPITAPTAPSSPASTIPQTSTAHTMITSPPPPSGTNTDVASMATPRPSETDAYVTPPPTARQPLIAGPAPPGCPPDVPAWFSGAYAEMTATALGPHFNAVLAAWIRIEAASRYEHADTKLLTKHRPKQVGTWIARGRTKAADTTVRDPRVYAAQWQLWWDGLRPAWRTRDKDGVWSVTGEYGGSGKEWGALFQWVSMES</sequence>
<evidence type="ECO:0000313" key="3">
    <source>
        <dbReference type="Proteomes" id="UP001215598"/>
    </source>
</evidence>
<name>A0AAD7MC08_9AGAR</name>
<dbReference type="Proteomes" id="UP001215598">
    <property type="component" value="Unassembled WGS sequence"/>
</dbReference>
<protein>
    <submittedName>
        <fullName evidence="2">Uncharacterized protein</fullName>
    </submittedName>
</protein>
<feature type="compositionally biased region" description="Low complexity" evidence="1">
    <location>
        <begin position="45"/>
        <end position="62"/>
    </location>
</feature>
<keyword evidence="3" id="KW-1185">Reference proteome</keyword>
<gene>
    <name evidence="2" type="ORF">B0H16DRAFT_1745777</name>
</gene>
<proteinExistence type="predicted"/>
<dbReference type="EMBL" id="JARKIB010000417">
    <property type="protein sequence ID" value="KAJ7710042.1"/>
    <property type="molecule type" value="Genomic_DNA"/>
</dbReference>
<comment type="caution">
    <text evidence="2">The sequence shown here is derived from an EMBL/GenBank/DDBJ whole genome shotgun (WGS) entry which is preliminary data.</text>
</comment>
<reference evidence="2" key="1">
    <citation type="submission" date="2023-03" db="EMBL/GenBank/DDBJ databases">
        <title>Massive genome expansion in bonnet fungi (Mycena s.s.) driven by repeated elements and novel gene families across ecological guilds.</title>
        <authorList>
            <consortium name="Lawrence Berkeley National Laboratory"/>
            <person name="Harder C.B."/>
            <person name="Miyauchi S."/>
            <person name="Viragh M."/>
            <person name="Kuo A."/>
            <person name="Thoen E."/>
            <person name="Andreopoulos B."/>
            <person name="Lu D."/>
            <person name="Skrede I."/>
            <person name="Drula E."/>
            <person name="Henrissat B."/>
            <person name="Morin E."/>
            <person name="Kohler A."/>
            <person name="Barry K."/>
            <person name="LaButti K."/>
            <person name="Morin E."/>
            <person name="Salamov A."/>
            <person name="Lipzen A."/>
            <person name="Mereny Z."/>
            <person name="Hegedus B."/>
            <person name="Baldrian P."/>
            <person name="Stursova M."/>
            <person name="Weitz H."/>
            <person name="Taylor A."/>
            <person name="Grigoriev I.V."/>
            <person name="Nagy L.G."/>
            <person name="Martin F."/>
            <person name="Kauserud H."/>
        </authorList>
    </citation>
    <scope>NUCLEOTIDE SEQUENCE</scope>
    <source>
        <strain evidence="2">CBHHK182m</strain>
    </source>
</reference>
<accession>A0AAD7MC08</accession>
<organism evidence="2 3">
    <name type="scientific">Mycena metata</name>
    <dbReference type="NCBI Taxonomy" id="1033252"/>
    <lineage>
        <taxon>Eukaryota</taxon>
        <taxon>Fungi</taxon>
        <taxon>Dikarya</taxon>
        <taxon>Basidiomycota</taxon>
        <taxon>Agaricomycotina</taxon>
        <taxon>Agaricomycetes</taxon>
        <taxon>Agaricomycetidae</taxon>
        <taxon>Agaricales</taxon>
        <taxon>Marasmiineae</taxon>
        <taxon>Mycenaceae</taxon>
        <taxon>Mycena</taxon>
    </lineage>
</organism>
<feature type="compositionally biased region" description="Low complexity" evidence="1">
    <location>
        <begin position="1"/>
        <end position="11"/>
    </location>
</feature>
<feature type="region of interest" description="Disordered" evidence="1">
    <location>
        <begin position="1"/>
        <end position="111"/>
    </location>
</feature>
<dbReference type="AlphaFoldDB" id="A0AAD7MC08"/>
<evidence type="ECO:0000256" key="1">
    <source>
        <dbReference type="SAM" id="MobiDB-lite"/>
    </source>
</evidence>